<comment type="caution">
    <text evidence="16">The sequence shown here is derived from an EMBL/GenBank/DDBJ whole genome shotgun (WGS) entry which is preliminary data.</text>
</comment>
<organism evidence="16 17">
    <name type="scientific">Microbaculum marinum</name>
    <dbReference type="NCBI Taxonomy" id="1764581"/>
    <lineage>
        <taxon>Bacteria</taxon>
        <taxon>Pseudomonadati</taxon>
        <taxon>Pseudomonadota</taxon>
        <taxon>Alphaproteobacteria</taxon>
        <taxon>Hyphomicrobiales</taxon>
        <taxon>Tepidamorphaceae</taxon>
        <taxon>Microbaculum</taxon>
    </lineage>
</organism>
<keyword evidence="2 12" id="KW-0639">Primosome</keyword>
<evidence type="ECO:0000256" key="6">
    <source>
        <dbReference type="ARBA" id="ARBA00022723"/>
    </source>
</evidence>
<feature type="compositionally biased region" description="Low complexity" evidence="14">
    <location>
        <begin position="451"/>
        <end position="462"/>
    </location>
</feature>
<dbReference type="SMART" id="SM00400">
    <property type="entry name" value="ZnF_CHCC"/>
    <property type="match status" value="1"/>
</dbReference>
<dbReference type="Pfam" id="PF13662">
    <property type="entry name" value="Toprim_4"/>
    <property type="match status" value="1"/>
</dbReference>
<dbReference type="Pfam" id="PF01807">
    <property type="entry name" value="Zn_ribbon_DnaG"/>
    <property type="match status" value="1"/>
</dbReference>
<proteinExistence type="inferred from homology"/>
<dbReference type="SUPFAM" id="SSF56731">
    <property type="entry name" value="DNA primase core"/>
    <property type="match status" value="1"/>
</dbReference>
<dbReference type="PIRSF" id="PIRSF002811">
    <property type="entry name" value="DnaG"/>
    <property type="match status" value="1"/>
</dbReference>
<dbReference type="InterPro" id="IPR030846">
    <property type="entry name" value="DnaG_bac"/>
</dbReference>
<dbReference type="AlphaFoldDB" id="A0AAW9RIR1"/>
<evidence type="ECO:0000256" key="12">
    <source>
        <dbReference type="HAMAP-Rule" id="MF_00974"/>
    </source>
</evidence>
<evidence type="ECO:0000256" key="5">
    <source>
        <dbReference type="ARBA" id="ARBA00022705"/>
    </source>
</evidence>
<evidence type="ECO:0000313" key="16">
    <source>
        <dbReference type="EMBL" id="MEJ8572117.1"/>
    </source>
</evidence>
<protein>
    <recommendedName>
        <fullName evidence="12 13">DNA primase</fullName>
        <ecNumber evidence="12">2.7.7.101</ecNumber>
    </recommendedName>
</protein>
<dbReference type="Gene3D" id="3.40.1360.10">
    <property type="match status" value="1"/>
</dbReference>
<comment type="function">
    <text evidence="12 13">RNA polymerase that catalyzes the synthesis of short RNA molecules used as primers for DNA polymerase during DNA replication.</text>
</comment>
<evidence type="ECO:0000256" key="10">
    <source>
        <dbReference type="ARBA" id="ARBA00023125"/>
    </source>
</evidence>
<keyword evidence="17" id="KW-1185">Reference proteome</keyword>
<evidence type="ECO:0000256" key="8">
    <source>
        <dbReference type="ARBA" id="ARBA00022833"/>
    </source>
</evidence>
<name>A0AAW9RIR1_9HYPH</name>
<sequence>MRFPPSLLDEIRARLPVSDVVGRKVKLRRQGREFIGLSPFNAEKTPSFTVSDQKGFYHCFSSGKHGDIFRFLMETEGLSFPEAVERLAGDAGVPMPKPDAYSEKRERERAGLLDVAEAAAAFFERCLTEPGGARARDYLQERGVDRKIQQQFRIGYAPGGRHALKEHLGKLGIDNEAMAAAGLLITGSDVAVPFDRFRDRLIFPITNLQGRVIAFGGRALQADQQPKYLNSPESELFHKGRVLFNMTAARRAVQEKGTIVVAEGYMDVVALTRAGFANAVAPLGTALTEDQLALLWRVTDEPVLCFDGDAAGLRAAFRSADLALPGLKAGKSLRFAMLPEGMDPDDLLRADGPAAVAEVIGKAGPLADMLWTREVEAAPLDTPERRAAFEARLLETVRRIADERVRRHYGELFRDRLAQFFGRQSGVAGRGRRPAGASRQWQPPRGRKQFGQAGAGPAAGRASSDLVRRVASERRTLPRREAILMLALVNHPAFLADRAEMVAEMEISNRELADLRDALLDIVASPDIDAPELRRRLAGRGLESLVEKLEASWAASGRAEWWVDSGAASIDVEHAWDHTAALHHKLVTLHRELKAAEIALQAEPSDENLARLFDIQTQLANAEGTEALMEGFGQASGRSVRAF</sequence>
<keyword evidence="3 12" id="KW-0808">Transferase</keyword>
<dbReference type="Gene3D" id="3.90.580.10">
    <property type="entry name" value="Zinc finger, CHC2-type domain"/>
    <property type="match status" value="1"/>
</dbReference>
<dbReference type="FunFam" id="3.90.980.10:FF:000001">
    <property type="entry name" value="DNA primase"/>
    <property type="match status" value="1"/>
</dbReference>
<dbReference type="PANTHER" id="PTHR30313">
    <property type="entry name" value="DNA PRIMASE"/>
    <property type="match status" value="1"/>
</dbReference>
<keyword evidence="4 12" id="KW-0548">Nucleotidyltransferase</keyword>
<dbReference type="PANTHER" id="PTHR30313:SF2">
    <property type="entry name" value="DNA PRIMASE"/>
    <property type="match status" value="1"/>
</dbReference>
<accession>A0AAW9RIR1</accession>
<dbReference type="GO" id="GO:0000428">
    <property type="term" value="C:DNA-directed RNA polymerase complex"/>
    <property type="evidence" value="ECO:0007669"/>
    <property type="project" value="UniProtKB-KW"/>
</dbReference>
<dbReference type="InterPro" id="IPR034151">
    <property type="entry name" value="TOPRIM_DnaG_bac"/>
</dbReference>
<keyword evidence="10 12" id="KW-0238">DNA-binding</keyword>
<dbReference type="CDD" id="cd03364">
    <property type="entry name" value="TOPRIM_DnaG_primases"/>
    <property type="match status" value="1"/>
</dbReference>
<dbReference type="Proteomes" id="UP001378188">
    <property type="component" value="Unassembled WGS sequence"/>
</dbReference>
<dbReference type="HAMAP" id="MF_00974">
    <property type="entry name" value="DNA_primase_DnaG"/>
    <property type="match status" value="1"/>
</dbReference>
<dbReference type="SMART" id="SM00493">
    <property type="entry name" value="TOPRIM"/>
    <property type="match status" value="1"/>
</dbReference>
<evidence type="ECO:0000256" key="9">
    <source>
        <dbReference type="ARBA" id="ARBA00022842"/>
    </source>
</evidence>
<dbReference type="InterPro" id="IPR006295">
    <property type="entry name" value="DNA_primase_DnaG"/>
</dbReference>
<keyword evidence="7" id="KW-0863">Zinc-finger</keyword>
<dbReference type="RefSeq" id="WP_340329814.1">
    <property type="nucleotide sequence ID" value="NZ_JAZHOF010000004.1"/>
</dbReference>
<dbReference type="Gene3D" id="3.90.980.10">
    <property type="entry name" value="DNA primase, catalytic core, N-terminal domain"/>
    <property type="match status" value="1"/>
</dbReference>
<dbReference type="GO" id="GO:0003899">
    <property type="term" value="F:DNA-directed RNA polymerase activity"/>
    <property type="evidence" value="ECO:0007669"/>
    <property type="project" value="UniProtKB-UniRule"/>
</dbReference>
<dbReference type="InterPro" id="IPR019475">
    <property type="entry name" value="DNA_primase_DnaB-bd"/>
</dbReference>
<dbReference type="InterPro" id="IPR013264">
    <property type="entry name" value="DNAG_N"/>
</dbReference>
<comment type="subunit">
    <text evidence="12">Monomer. Interacts with DnaB.</text>
</comment>
<dbReference type="InterPro" id="IPR050219">
    <property type="entry name" value="DnaG_primase"/>
</dbReference>
<evidence type="ECO:0000313" key="17">
    <source>
        <dbReference type="Proteomes" id="UP001378188"/>
    </source>
</evidence>
<dbReference type="FunFam" id="3.40.1360.10:FF:000002">
    <property type="entry name" value="DNA primase"/>
    <property type="match status" value="1"/>
</dbReference>
<comment type="cofactor">
    <cofactor evidence="13">
        <name>Zn(2+)</name>
        <dbReference type="ChEBI" id="CHEBI:29105"/>
    </cofactor>
    <text evidence="13">Binds 1 zinc ion per monomer.</text>
</comment>
<evidence type="ECO:0000259" key="15">
    <source>
        <dbReference type="PROSITE" id="PS50880"/>
    </source>
</evidence>
<keyword evidence="5 12" id="KW-0235">DNA replication</keyword>
<feature type="region of interest" description="Disordered" evidence="14">
    <location>
        <begin position="425"/>
        <end position="465"/>
    </location>
</feature>
<dbReference type="EMBL" id="JAZHOF010000004">
    <property type="protein sequence ID" value="MEJ8572117.1"/>
    <property type="molecule type" value="Genomic_DNA"/>
</dbReference>
<keyword evidence="11 12" id="KW-0804">Transcription</keyword>
<evidence type="ECO:0000256" key="2">
    <source>
        <dbReference type="ARBA" id="ARBA00022515"/>
    </source>
</evidence>
<dbReference type="GO" id="GO:0005737">
    <property type="term" value="C:cytoplasm"/>
    <property type="evidence" value="ECO:0007669"/>
    <property type="project" value="TreeGrafter"/>
</dbReference>
<evidence type="ECO:0000256" key="11">
    <source>
        <dbReference type="ARBA" id="ARBA00023163"/>
    </source>
</evidence>
<keyword evidence="9" id="KW-0460">Magnesium</keyword>
<gene>
    <name evidence="12 16" type="primary">dnaG</name>
    <name evidence="16" type="ORF">V3328_11575</name>
</gene>
<dbReference type="InterPro" id="IPR037068">
    <property type="entry name" value="DNA_primase_core_N_sf"/>
</dbReference>
<dbReference type="GO" id="GO:0006269">
    <property type="term" value="P:DNA replication, synthesis of primer"/>
    <property type="evidence" value="ECO:0007669"/>
    <property type="project" value="UniProtKB-UniRule"/>
</dbReference>
<dbReference type="InterPro" id="IPR002694">
    <property type="entry name" value="Znf_CHC2"/>
</dbReference>
<comment type="similarity">
    <text evidence="12 13">Belongs to the DnaG primase family.</text>
</comment>
<dbReference type="GO" id="GO:0003677">
    <property type="term" value="F:DNA binding"/>
    <property type="evidence" value="ECO:0007669"/>
    <property type="project" value="UniProtKB-KW"/>
</dbReference>
<dbReference type="FunFam" id="3.90.580.10:FF:000001">
    <property type="entry name" value="DNA primase"/>
    <property type="match status" value="1"/>
</dbReference>
<keyword evidence="6 13" id="KW-0479">Metal-binding</keyword>
<dbReference type="PROSITE" id="PS50880">
    <property type="entry name" value="TOPRIM"/>
    <property type="match status" value="1"/>
</dbReference>
<dbReference type="SUPFAM" id="SSF57783">
    <property type="entry name" value="Zinc beta-ribbon"/>
    <property type="match status" value="1"/>
</dbReference>
<evidence type="ECO:0000256" key="13">
    <source>
        <dbReference type="PIRNR" id="PIRNR002811"/>
    </source>
</evidence>
<evidence type="ECO:0000256" key="4">
    <source>
        <dbReference type="ARBA" id="ARBA00022695"/>
    </source>
</evidence>
<reference evidence="16 17" key="1">
    <citation type="submission" date="2024-02" db="EMBL/GenBank/DDBJ databases">
        <title>Genome analysis and characterization of Microbaculum marinisediminis sp. nov., isolated from marine sediment.</title>
        <authorList>
            <person name="Du Z.-J."/>
            <person name="Ye Y.-Q."/>
            <person name="Zhang Z.-R."/>
            <person name="Yuan S.-M."/>
            <person name="Zhang X.-Y."/>
        </authorList>
    </citation>
    <scope>NUCLEOTIDE SEQUENCE [LARGE SCALE GENOMIC DNA]</scope>
    <source>
        <strain evidence="16 17">SDUM1044001</strain>
    </source>
</reference>
<keyword evidence="8 13" id="KW-0862">Zinc</keyword>
<evidence type="ECO:0000256" key="3">
    <source>
        <dbReference type="ARBA" id="ARBA00022679"/>
    </source>
</evidence>
<keyword evidence="1 12" id="KW-0240">DNA-directed RNA polymerase</keyword>
<dbReference type="GO" id="GO:0008270">
    <property type="term" value="F:zinc ion binding"/>
    <property type="evidence" value="ECO:0007669"/>
    <property type="project" value="UniProtKB-KW"/>
</dbReference>
<dbReference type="NCBIfam" id="TIGR01391">
    <property type="entry name" value="dnaG"/>
    <property type="match status" value="1"/>
</dbReference>
<dbReference type="Pfam" id="PF08275">
    <property type="entry name" value="DNAG_N"/>
    <property type="match status" value="1"/>
</dbReference>
<dbReference type="EC" id="2.7.7.101" evidence="12"/>
<dbReference type="InterPro" id="IPR036977">
    <property type="entry name" value="DNA_primase_Znf_CHC2"/>
</dbReference>
<comment type="catalytic activity">
    <reaction evidence="12">
        <text>ssDNA + n NTP = ssDNA/pppN(pN)n-1 hybrid + (n-1) diphosphate.</text>
        <dbReference type="EC" id="2.7.7.101"/>
    </reaction>
</comment>
<evidence type="ECO:0000256" key="1">
    <source>
        <dbReference type="ARBA" id="ARBA00022478"/>
    </source>
</evidence>
<comment type="caution">
    <text evidence="12">Lacks conserved residue(s) required for the propagation of feature annotation.</text>
</comment>
<feature type="domain" description="Toprim" evidence="15">
    <location>
        <begin position="257"/>
        <end position="339"/>
    </location>
</feature>
<evidence type="ECO:0000256" key="14">
    <source>
        <dbReference type="SAM" id="MobiDB-lite"/>
    </source>
</evidence>
<evidence type="ECO:0000256" key="7">
    <source>
        <dbReference type="ARBA" id="ARBA00022771"/>
    </source>
</evidence>
<dbReference type="GO" id="GO:1990077">
    <property type="term" value="C:primosome complex"/>
    <property type="evidence" value="ECO:0007669"/>
    <property type="project" value="UniProtKB-KW"/>
</dbReference>
<dbReference type="Pfam" id="PF10410">
    <property type="entry name" value="DnaB_bind"/>
    <property type="match status" value="1"/>
</dbReference>
<dbReference type="InterPro" id="IPR006171">
    <property type="entry name" value="TOPRIM_dom"/>
</dbReference>